<dbReference type="InterPro" id="IPR035437">
    <property type="entry name" value="SNase_OB-fold_sf"/>
</dbReference>
<dbReference type="EMBL" id="JAHSQO010000002">
    <property type="protein sequence ID" value="MBY8916247.1"/>
    <property type="molecule type" value="Genomic_DNA"/>
</dbReference>
<dbReference type="RefSeq" id="WP_223005522.1">
    <property type="nucleotide sequence ID" value="NZ_JAHSQO010000002.1"/>
</dbReference>
<dbReference type="Pfam" id="PF00565">
    <property type="entry name" value="SNase"/>
    <property type="match status" value="1"/>
</dbReference>
<protein>
    <submittedName>
        <fullName evidence="3">Thermonuclease family protein</fullName>
    </submittedName>
</protein>
<accession>A0ABS7R5P4</accession>
<sequence>MPHLFHKAFVAVLLAGALSAQPVAFAARREVISGPVEARVLRVIDGDTFVAEAHVWPGQRIRVSVRIRGVDAPELRSRCAAEKAAARKARAVLDRLLAEGSVWISDISGGKYYGRVLADVTTEPGGDVASRLLDARLVAAYGGGRRVSFVC</sequence>
<organism evidence="3 4">
    <name type="scientific">Nitratireductor rhodophyticola</name>
    <dbReference type="NCBI Taxonomy" id="2854036"/>
    <lineage>
        <taxon>Bacteria</taxon>
        <taxon>Pseudomonadati</taxon>
        <taxon>Pseudomonadota</taxon>
        <taxon>Alphaproteobacteria</taxon>
        <taxon>Hyphomicrobiales</taxon>
        <taxon>Phyllobacteriaceae</taxon>
        <taxon>Nitratireductor</taxon>
    </lineage>
</organism>
<feature type="chain" id="PRO_5045404129" evidence="1">
    <location>
        <begin position="27"/>
        <end position="151"/>
    </location>
</feature>
<reference evidence="3 4" key="1">
    <citation type="submission" date="2021-06" db="EMBL/GenBank/DDBJ databases">
        <title>Nitratireductor porphyridii sp. nov., isolated from a small marine red alga, Porphyridium purpureum in South Korea.</title>
        <authorList>
            <person name="Kim K.H."/>
            <person name="Kristyanto S."/>
            <person name="Jeon C.O."/>
        </authorList>
    </citation>
    <scope>NUCLEOTIDE SEQUENCE [LARGE SCALE GENOMIC DNA]</scope>
    <source>
        <strain evidence="3 4">R6</strain>
    </source>
</reference>
<dbReference type="Gene3D" id="2.40.50.90">
    <property type="match status" value="1"/>
</dbReference>
<dbReference type="InterPro" id="IPR016071">
    <property type="entry name" value="Staphylococal_nuclease_OB-fold"/>
</dbReference>
<feature type="signal peptide" evidence="1">
    <location>
        <begin position="1"/>
        <end position="26"/>
    </location>
</feature>
<evidence type="ECO:0000256" key="1">
    <source>
        <dbReference type="SAM" id="SignalP"/>
    </source>
</evidence>
<proteinExistence type="predicted"/>
<feature type="domain" description="TNase-like" evidence="2">
    <location>
        <begin position="34"/>
        <end position="141"/>
    </location>
</feature>
<keyword evidence="4" id="KW-1185">Reference proteome</keyword>
<keyword evidence="1" id="KW-0732">Signal</keyword>
<dbReference type="SUPFAM" id="SSF50199">
    <property type="entry name" value="Staphylococcal nuclease"/>
    <property type="match status" value="1"/>
</dbReference>
<dbReference type="PROSITE" id="PS50830">
    <property type="entry name" value="TNASE_3"/>
    <property type="match status" value="1"/>
</dbReference>
<dbReference type="SMART" id="SM00318">
    <property type="entry name" value="SNc"/>
    <property type="match status" value="1"/>
</dbReference>
<evidence type="ECO:0000313" key="4">
    <source>
        <dbReference type="Proteomes" id="UP000777661"/>
    </source>
</evidence>
<gene>
    <name evidence="3" type="ORF">KVG22_06600</name>
</gene>
<name>A0ABS7R5P4_9HYPH</name>
<evidence type="ECO:0000259" key="2">
    <source>
        <dbReference type="PROSITE" id="PS50830"/>
    </source>
</evidence>
<dbReference type="Proteomes" id="UP000777661">
    <property type="component" value="Unassembled WGS sequence"/>
</dbReference>
<comment type="caution">
    <text evidence="3">The sequence shown here is derived from an EMBL/GenBank/DDBJ whole genome shotgun (WGS) entry which is preliminary data.</text>
</comment>
<evidence type="ECO:0000313" key="3">
    <source>
        <dbReference type="EMBL" id="MBY8916247.1"/>
    </source>
</evidence>